<dbReference type="Pfam" id="PF00656">
    <property type="entry name" value="Peptidase_C14"/>
    <property type="match status" value="1"/>
</dbReference>
<protein>
    <recommendedName>
        <fullName evidence="1">Peptidase C14 caspase domain-containing protein</fullName>
    </recommendedName>
</protein>
<evidence type="ECO:0000313" key="2">
    <source>
        <dbReference type="EMBL" id="BCJ67456.1"/>
    </source>
</evidence>
<accession>A0A810N249</accession>
<dbReference type="RefSeq" id="WP_212816788.1">
    <property type="nucleotide sequence ID" value="NZ_AP023359.1"/>
</dbReference>
<evidence type="ECO:0000259" key="1">
    <source>
        <dbReference type="Pfam" id="PF00656"/>
    </source>
</evidence>
<feature type="domain" description="Peptidase C14 caspase" evidence="1">
    <location>
        <begin position="11"/>
        <end position="142"/>
    </location>
</feature>
<dbReference type="AlphaFoldDB" id="A0A810N249"/>
<dbReference type="NCBIfam" id="NF047832">
    <property type="entry name" value="caspase_w_EACC1"/>
    <property type="match status" value="1"/>
</dbReference>
<dbReference type="GO" id="GO:0004197">
    <property type="term" value="F:cysteine-type endopeptidase activity"/>
    <property type="evidence" value="ECO:0007669"/>
    <property type="project" value="InterPro"/>
</dbReference>
<evidence type="ECO:0000313" key="3">
    <source>
        <dbReference type="Proteomes" id="UP000680866"/>
    </source>
</evidence>
<organism evidence="2 3">
    <name type="scientific">Polymorphospora rubra</name>
    <dbReference type="NCBI Taxonomy" id="338584"/>
    <lineage>
        <taxon>Bacteria</taxon>
        <taxon>Bacillati</taxon>
        <taxon>Actinomycetota</taxon>
        <taxon>Actinomycetes</taxon>
        <taxon>Micromonosporales</taxon>
        <taxon>Micromonosporaceae</taxon>
        <taxon>Polymorphospora</taxon>
    </lineage>
</organism>
<dbReference type="KEGG" id="pry:Prubr_44770"/>
<dbReference type="GO" id="GO:0006508">
    <property type="term" value="P:proteolysis"/>
    <property type="evidence" value="ECO:0007669"/>
    <property type="project" value="InterPro"/>
</dbReference>
<dbReference type="Proteomes" id="UP000680866">
    <property type="component" value="Chromosome"/>
</dbReference>
<reference evidence="2" key="1">
    <citation type="submission" date="2020-08" db="EMBL/GenBank/DDBJ databases">
        <title>Whole genome shotgun sequence of Polymorphospora rubra NBRC 101157.</title>
        <authorList>
            <person name="Komaki H."/>
            <person name="Tamura T."/>
        </authorList>
    </citation>
    <scope>NUCLEOTIDE SEQUENCE</scope>
    <source>
        <strain evidence="2">NBRC 101157</strain>
    </source>
</reference>
<dbReference type="EMBL" id="AP023359">
    <property type="protein sequence ID" value="BCJ67456.1"/>
    <property type="molecule type" value="Genomic_DNA"/>
</dbReference>
<gene>
    <name evidence="2" type="ORF">Prubr_44770</name>
</gene>
<name>A0A810N249_9ACTN</name>
<sequence length="166" mass="17696">MRLPDAKRSRLVVIGASSFQPGSGLPELPLVANNCRALTAALTDPVTGGFSAQHCETILDPETLIECGAAVHRAATSATDVLMIYYAGHGIVDAEGRLHLSISTTHRELLGYSTIDYDILRKTIMASQARTKIVLLDCCFSGRAVRAMAGESHVMNAVADVRGRTS</sequence>
<dbReference type="InterPro" id="IPR011600">
    <property type="entry name" value="Pept_C14_caspase"/>
</dbReference>
<dbReference type="InterPro" id="IPR029030">
    <property type="entry name" value="Caspase-like_dom_sf"/>
</dbReference>
<dbReference type="SUPFAM" id="SSF52129">
    <property type="entry name" value="Caspase-like"/>
    <property type="match status" value="1"/>
</dbReference>
<proteinExistence type="predicted"/>
<keyword evidence="3" id="KW-1185">Reference proteome</keyword>
<dbReference type="Gene3D" id="3.40.50.1460">
    <property type="match status" value="1"/>
</dbReference>